<dbReference type="InterPro" id="IPR027417">
    <property type="entry name" value="P-loop_NTPase"/>
</dbReference>
<dbReference type="InterPro" id="IPR003593">
    <property type="entry name" value="AAA+_ATPase"/>
</dbReference>
<keyword evidence="1" id="KW-0677">Repeat</keyword>
<sequence>MAHTSISITDLHFAWPDGTVVVHGLDLSTGRPGRHGLVGINGSGKSTLLRLIAGRLEAQAGTIAVDGSLAYLRQDPGTEPSRPVADVLGVAPTLAALERMDAGEFYQDDVDLIGDDWDIAERTTAELSRLGLGHLTLDRPVGSLSGGELVLLSLTALLLRRPSVLLLDEPTNNLDRSARERLVDVISSWRGTLLVVSHDRALLNTMDDIAELREGVVTWYGGGYDDYEAAVAVEQDAAARAVRNAEADLRAEQRELLQTHSKLAHRRRYGQKMYDQKREPKIVMGNRKRSAEVAAGKLSGLHEGRAEAAGARLEDAESRLRDDREIHVDLPQTAVPPGRTVLIARELRAPHGRTILDLDVRGPERIGLTGPNGSGKTSLLRTVAGELQPTGGTVEVMVPIRHLPQRMDVLDESLTVADNIAAIAPEASETQRRSRLARFLFRGRAANQLAATLSGGERLRATLACLLLAEPAPQLLLLDEPTNNLDLPSIRHLVDALRSYRGALVVVSHDERFLDDLELTRRLEM</sequence>
<dbReference type="Gene3D" id="3.40.50.300">
    <property type="entry name" value="P-loop containing nucleotide triphosphate hydrolases"/>
    <property type="match status" value="2"/>
</dbReference>
<keyword evidence="4" id="KW-0175">Coiled coil</keyword>
<feature type="domain" description="ABC transporter" evidence="5">
    <location>
        <begin position="6"/>
        <end position="239"/>
    </location>
</feature>
<reference evidence="6 7" key="1">
    <citation type="submission" date="2022-08" db="EMBL/GenBank/DDBJ databases">
        <title>novel species in genus Aeromicrobium.</title>
        <authorList>
            <person name="Ye L."/>
        </authorList>
    </citation>
    <scope>NUCLEOTIDE SEQUENCE [LARGE SCALE GENOMIC DNA]</scope>
    <source>
        <strain evidence="7">zg-Y1379</strain>
    </source>
</reference>
<dbReference type="InterPro" id="IPR050611">
    <property type="entry name" value="ABCF"/>
</dbReference>
<keyword evidence="3 6" id="KW-0067">ATP-binding</keyword>
<dbReference type="CDD" id="cd03221">
    <property type="entry name" value="ABCF_EF-3"/>
    <property type="match status" value="1"/>
</dbReference>
<organism evidence="6 7">
    <name type="scientific">Aeromicrobium wangtongii</name>
    <dbReference type="NCBI Taxonomy" id="2969247"/>
    <lineage>
        <taxon>Bacteria</taxon>
        <taxon>Bacillati</taxon>
        <taxon>Actinomycetota</taxon>
        <taxon>Actinomycetes</taxon>
        <taxon>Propionibacteriales</taxon>
        <taxon>Nocardioidaceae</taxon>
        <taxon>Aeromicrobium</taxon>
    </lineage>
</organism>
<keyword evidence="7" id="KW-1185">Reference proteome</keyword>
<dbReference type="GO" id="GO:0005524">
    <property type="term" value="F:ATP binding"/>
    <property type="evidence" value="ECO:0007669"/>
    <property type="project" value="UniProtKB-KW"/>
</dbReference>
<dbReference type="PROSITE" id="PS50893">
    <property type="entry name" value="ABC_TRANSPORTER_2"/>
    <property type="match status" value="2"/>
</dbReference>
<name>A0ABY5MBQ7_9ACTN</name>
<feature type="domain" description="ABC transporter" evidence="5">
    <location>
        <begin position="338"/>
        <end position="525"/>
    </location>
</feature>
<gene>
    <name evidence="6" type="ORF">NQV15_04305</name>
</gene>
<evidence type="ECO:0000313" key="7">
    <source>
        <dbReference type="Proteomes" id="UP001316184"/>
    </source>
</evidence>
<dbReference type="RefSeq" id="WP_232398375.1">
    <property type="nucleotide sequence ID" value="NZ_CP102173.1"/>
</dbReference>
<evidence type="ECO:0000313" key="6">
    <source>
        <dbReference type="EMBL" id="UUP14541.1"/>
    </source>
</evidence>
<dbReference type="PANTHER" id="PTHR19211">
    <property type="entry name" value="ATP-BINDING TRANSPORT PROTEIN-RELATED"/>
    <property type="match status" value="1"/>
</dbReference>
<dbReference type="InterPro" id="IPR003439">
    <property type="entry name" value="ABC_transporter-like_ATP-bd"/>
</dbReference>
<dbReference type="SMART" id="SM00382">
    <property type="entry name" value="AAA"/>
    <property type="match status" value="2"/>
</dbReference>
<evidence type="ECO:0000256" key="4">
    <source>
        <dbReference type="SAM" id="Coils"/>
    </source>
</evidence>
<dbReference type="PANTHER" id="PTHR19211:SF6">
    <property type="entry name" value="BLL7188 PROTEIN"/>
    <property type="match status" value="1"/>
</dbReference>
<dbReference type="Pfam" id="PF00005">
    <property type="entry name" value="ABC_tran"/>
    <property type="match status" value="2"/>
</dbReference>
<proteinExistence type="predicted"/>
<dbReference type="SUPFAM" id="SSF52540">
    <property type="entry name" value="P-loop containing nucleoside triphosphate hydrolases"/>
    <property type="match status" value="2"/>
</dbReference>
<protein>
    <submittedName>
        <fullName evidence="6">ATP-binding cassette domain-containing protein</fullName>
    </submittedName>
</protein>
<evidence type="ECO:0000256" key="3">
    <source>
        <dbReference type="ARBA" id="ARBA00022840"/>
    </source>
</evidence>
<evidence type="ECO:0000259" key="5">
    <source>
        <dbReference type="PROSITE" id="PS50893"/>
    </source>
</evidence>
<keyword evidence="2" id="KW-0547">Nucleotide-binding</keyword>
<dbReference type="Proteomes" id="UP001316184">
    <property type="component" value="Chromosome"/>
</dbReference>
<evidence type="ECO:0000256" key="1">
    <source>
        <dbReference type="ARBA" id="ARBA00022737"/>
    </source>
</evidence>
<dbReference type="EMBL" id="CP102173">
    <property type="protein sequence ID" value="UUP14541.1"/>
    <property type="molecule type" value="Genomic_DNA"/>
</dbReference>
<feature type="coiled-coil region" evidence="4">
    <location>
        <begin position="235"/>
        <end position="262"/>
    </location>
</feature>
<evidence type="ECO:0000256" key="2">
    <source>
        <dbReference type="ARBA" id="ARBA00022741"/>
    </source>
</evidence>
<accession>A0ABY5MBQ7</accession>